<sequence length="71" mass="7863">MVCHWDGDASMVKNCTSHPIPVPEPTPLQSASSSEETDLETDYDMDTRRKSRMPGLQMLGRVQAGLKLRCG</sequence>
<proteinExistence type="predicted"/>
<reference evidence="2 3" key="1">
    <citation type="submission" date="2019-05" db="EMBL/GenBank/DDBJ databases">
        <title>Another draft genome of Portunus trituberculatus and its Hox gene families provides insights of decapod evolution.</title>
        <authorList>
            <person name="Jeong J.-H."/>
            <person name="Song I."/>
            <person name="Kim S."/>
            <person name="Choi T."/>
            <person name="Kim D."/>
            <person name="Ryu S."/>
            <person name="Kim W."/>
        </authorList>
    </citation>
    <scope>NUCLEOTIDE SEQUENCE [LARGE SCALE GENOMIC DNA]</scope>
    <source>
        <tissue evidence="2">Muscle</tissue>
    </source>
</reference>
<accession>A0A5B7CLJ7</accession>
<evidence type="ECO:0000256" key="1">
    <source>
        <dbReference type="SAM" id="MobiDB-lite"/>
    </source>
</evidence>
<dbReference type="EMBL" id="VSRR010000109">
    <property type="protein sequence ID" value="MPC10290.1"/>
    <property type="molecule type" value="Genomic_DNA"/>
</dbReference>
<dbReference type="AlphaFoldDB" id="A0A5B7CLJ7"/>
<feature type="region of interest" description="Disordered" evidence="1">
    <location>
        <begin position="19"/>
        <end position="48"/>
    </location>
</feature>
<gene>
    <name evidence="2" type="ORF">E2C01_002923</name>
</gene>
<protein>
    <submittedName>
        <fullName evidence="2">Uncharacterized protein</fullName>
    </submittedName>
</protein>
<feature type="compositionally biased region" description="Acidic residues" evidence="1">
    <location>
        <begin position="35"/>
        <end position="44"/>
    </location>
</feature>
<dbReference type="Proteomes" id="UP000324222">
    <property type="component" value="Unassembled WGS sequence"/>
</dbReference>
<keyword evidence="3" id="KW-1185">Reference proteome</keyword>
<comment type="caution">
    <text evidence="2">The sequence shown here is derived from an EMBL/GenBank/DDBJ whole genome shotgun (WGS) entry which is preliminary data.</text>
</comment>
<organism evidence="2 3">
    <name type="scientific">Portunus trituberculatus</name>
    <name type="common">Swimming crab</name>
    <name type="synonym">Neptunus trituberculatus</name>
    <dbReference type="NCBI Taxonomy" id="210409"/>
    <lineage>
        <taxon>Eukaryota</taxon>
        <taxon>Metazoa</taxon>
        <taxon>Ecdysozoa</taxon>
        <taxon>Arthropoda</taxon>
        <taxon>Crustacea</taxon>
        <taxon>Multicrustacea</taxon>
        <taxon>Malacostraca</taxon>
        <taxon>Eumalacostraca</taxon>
        <taxon>Eucarida</taxon>
        <taxon>Decapoda</taxon>
        <taxon>Pleocyemata</taxon>
        <taxon>Brachyura</taxon>
        <taxon>Eubrachyura</taxon>
        <taxon>Portunoidea</taxon>
        <taxon>Portunidae</taxon>
        <taxon>Portuninae</taxon>
        <taxon>Portunus</taxon>
    </lineage>
</organism>
<evidence type="ECO:0000313" key="2">
    <source>
        <dbReference type="EMBL" id="MPC10290.1"/>
    </source>
</evidence>
<name>A0A5B7CLJ7_PORTR</name>
<evidence type="ECO:0000313" key="3">
    <source>
        <dbReference type="Proteomes" id="UP000324222"/>
    </source>
</evidence>